<protein>
    <submittedName>
        <fullName evidence="6">Glycosyltransferase family 2 protein</fullName>
    </submittedName>
</protein>
<dbReference type="Proteomes" id="UP000269134">
    <property type="component" value="Unassembled WGS sequence"/>
</dbReference>
<dbReference type="InterPro" id="IPR029044">
    <property type="entry name" value="Nucleotide-diphossugar_trans"/>
</dbReference>
<keyword evidence="2" id="KW-0328">Glycosyltransferase</keyword>
<dbReference type="SUPFAM" id="SSF53448">
    <property type="entry name" value="Nucleotide-diphospho-sugar transferases"/>
    <property type="match status" value="1"/>
</dbReference>
<dbReference type="InterPro" id="IPR001173">
    <property type="entry name" value="Glyco_trans_2-like"/>
</dbReference>
<feature type="transmembrane region" description="Helical" evidence="4">
    <location>
        <begin position="12"/>
        <end position="36"/>
    </location>
</feature>
<evidence type="ECO:0000259" key="5">
    <source>
        <dbReference type="Pfam" id="PF00535"/>
    </source>
</evidence>
<comment type="similarity">
    <text evidence="1">Belongs to the glycosyltransferase 2 family.</text>
</comment>
<comment type="caution">
    <text evidence="6">The sequence shown here is derived from an EMBL/GenBank/DDBJ whole genome shotgun (WGS) entry which is preliminary data.</text>
</comment>
<organism evidence="6 7">
    <name type="scientific">Stutzerimonas nitrititolerans</name>
    <dbReference type="NCBI Taxonomy" id="2482751"/>
    <lineage>
        <taxon>Bacteria</taxon>
        <taxon>Pseudomonadati</taxon>
        <taxon>Pseudomonadota</taxon>
        <taxon>Gammaproteobacteria</taxon>
        <taxon>Pseudomonadales</taxon>
        <taxon>Pseudomonadaceae</taxon>
        <taxon>Stutzerimonas</taxon>
    </lineage>
</organism>
<accession>A0ABX9V7Y5</accession>
<dbReference type="RefSeq" id="WP_122075829.1">
    <property type="nucleotide sequence ID" value="NZ_RFFL01000003.1"/>
</dbReference>
<dbReference type="EMBL" id="RFFL01000003">
    <property type="protein sequence ID" value="RMI02202.1"/>
    <property type="molecule type" value="Genomic_DNA"/>
</dbReference>
<keyword evidence="7" id="KW-1185">Reference proteome</keyword>
<dbReference type="PANTHER" id="PTHR43630:SF1">
    <property type="entry name" value="POLY-BETA-1,6-N-ACETYL-D-GLUCOSAMINE SYNTHASE"/>
    <property type="match status" value="1"/>
</dbReference>
<sequence>MTLDSLTALDWLWWLQLGFILYFVLLNGTYLVLNVLSMASLMAYMRERAVIGEAAPYLGVEPPVSILMPAFNEEATIRTSVRSMLQLQYPEFEVLVINDGSKDRTLEVLIEEFALVLHPEPVRQSVVHKPIEAIYRSQRYVNLRVIDKANGGKADALNAGINVARHGLFCGVDADSILQRDSLLRVVQPFLEDERTIAAGGTVRIANGSHVRGGFLIQAGLPKSWLARFQIVEYLRAFLFGRLGWSPLNAVLIISGAFGLFDREKVITVGGYRTDTVGEDMELVVRLHRYHRQHRLAYRIRYLPDPICWTECPQDLGTLGRQRSRWQRGLAESLGRHSRLAFSRRGGTPGWLAWPFMTLFEWLGPVIELAGYCFMLGGFALGVVSLSALTLFLLVAVGMGILLSVNGLLLETLSFRVYTRRRDMLQLFLMAVLENLGYRQLNTLWRCRGLWQWFSRQRHHWGAMRRDGTWGQN</sequence>
<evidence type="ECO:0000256" key="2">
    <source>
        <dbReference type="ARBA" id="ARBA00022676"/>
    </source>
</evidence>
<evidence type="ECO:0000256" key="3">
    <source>
        <dbReference type="ARBA" id="ARBA00022679"/>
    </source>
</evidence>
<dbReference type="Gene3D" id="3.90.550.10">
    <property type="entry name" value="Spore Coat Polysaccharide Biosynthesis Protein SpsA, Chain A"/>
    <property type="match status" value="1"/>
</dbReference>
<dbReference type="PANTHER" id="PTHR43630">
    <property type="entry name" value="POLY-BETA-1,6-N-ACETYL-D-GLUCOSAMINE SYNTHASE"/>
    <property type="match status" value="1"/>
</dbReference>
<evidence type="ECO:0000256" key="1">
    <source>
        <dbReference type="ARBA" id="ARBA00006739"/>
    </source>
</evidence>
<proteinExistence type="inferred from homology"/>
<reference evidence="6 7" key="1">
    <citation type="submission" date="2018-10" db="EMBL/GenBank/DDBJ databases">
        <title>Pseudomonas sp. GL14 genome.</title>
        <authorList>
            <person name="Peng J."/>
            <person name="Liu Z.-P."/>
        </authorList>
    </citation>
    <scope>NUCLEOTIDE SEQUENCE [LARGE SCALE GENOMIC DNA]</scope>
    <source>
        <strain evidence="6 7">GL14</strain>
    </source>
</reference>
<feature type="domain" description="Glycosyltransferase 2-like" evidence="5">
    <location>
        <begin position="65"/>
        <end position="208"/>
    </location>
</feature>
<feature type="transmembrane region" description="Helical" evidence="4">
    <location>
        <begin position="392"/>
        <end position="415"/>
    </location>
</feature>
<feature type="transmembrane region" description="Helical" evidence="4">
    <location>
        <begin position="366"/>
        <end position="386"/>
    </location>
</feature>
<dbReference type="CDD" id="cd06423">
    <property type="entry name" value="CESA_like"/>
    <property type="match status" value="1"/>
</dbReference>
<keyword evidence="4" id="KW-0812">Transmembrane</keyword>
<keyword evidence="4" id="KW-0472">Membrane</keyword>
<keyword evidence="3" id="KW-0808">Transferase</keyword>
<dbReference type="Pfam" id="PF00535">
    <property type="entry name" value="Glycos_transf_2"/>
    <property type="match status" value="1"/>
</dbReference>
<evidence type="ECO:0000256" key="4">
    <source>
        <dbReference type="SAM" id="Phobius"/>
    </source>
</evidence>
<evidence type="ECO:0000313" key="6">
    <source>
        <dbReference type="EMBL" id="RMI02202.1"/>
    </source>
</evidence>
<dbReference type="GeneID" id="84608335"/>
<gene>
    <name evidence="6" type="ORF">EA795_04715</name>
</gene>
<evidence type="ECO:0000313" key="7">
    <source>
        <dbReference type="Proteomes" id="UP000269134"/>
    </source>
</evidence>
<name>A0ABX9V7Y5_9GAMM</name>
<keyword evidence="4" id="KW-1133">Transmembrane helix</keyword>